<reference evidence="7 8" key="1">
    <citation type="submission" date="2024-02" db="EMBL/GenBank/DDBJ databases">
        <authorList>
            <person name="Chen Y."/>
            <person name="Shah S."/>
            <person name="Dougan E. K."/>
            <person name="Thang M."/>
            <person name="Chan C."/>
        </authorList>
    </citation>
    <scope>NUCLEOTIDE SEQUENCE [LARGE SCALE GENOMIC DNA]</scope>
</reference>
<comment type="domain">
    <text evidence="5">The DHHC domain is required for palmitoyltransferase activity.</text>
</comment>
<feature type="transmembrane region" description="Helical" evidence="5">
    <location>
        <begin position="30"/>
        <end position="57"/>
    </location>
</feature>
<feature type="domain" description="Palmitoyltransferase DHHC" evidence="6">
    <location>
        <begin position="24"/>
        <end position="120"/>
    </location>
</feature>
<sequence>MEFPRYYHNHRHSCLTKTALVPPQVGQRNYLFFFGFTSSVCMLALVVIPSLLWFLLVGTGFGPAEMQKAEDYEVNSDAVLRGFLITLAAAAGTGALCVIGLWGYHLFLICSGITTREHIKGMRTKELLPGLSEESTTCSRRGPSLLKLRQSVQVLRSGLGSSRRWRLPDTGRVTLQV</sequence>
<dbReference type="EMBL" id="CAXAMN010001002">
    <property type="protein sequence ID" value="CAK8991849.1"/>
    <property type="molecule type" value="Genomic_DNA"/>
</dbReference>
<evidence type="ECO:0000256" key="4">
    <source>
        <dbReference type="ARBA" id="ARBA00023136"/>
    </source>
</evidence>
<comment type="caution">
    <text evidence="7">The sequence shown here is derived from an EMBL/GenBank/DDBJ whole genome shotgun (WGS) entry which is preliminary data.</text>
</comment>
<gene>
    <name evidence="7" type="ORF">CCMP2556_LOCUS2624</name>
</gene>
<keyword evidence="3 5" id="KW-1133">Transmembrane helix</keyword>
<evidence type="ECO:0000313" key="8">
    <source>
        <dbReference type="Proteomes" id="UP001642484"/>
    </source>
</evidence>
<dbReference type="Proteomes" id="UP001642484">
    <property type="component" value="Unassembled WGS sequence"/>
</dbReference>
<dbReference type="Pfam" id="PF01529">
    <property type="entry name" value="DHHC"/>
    <property type="match status" value="1"/>
</dbReference>
<evidence type="ECO:0000256" key="1">
    <source>
        <dbReference type="ARBA" id="ARBA00004141"/>
    </source>
</evidence>
<accession>A0ABP0HRS8</accession>
<comment type="subcellular location">
    <subcellularLocation>
        <location evidence="1">Membrane</location>
        <topology evidence="1">Multi-pass membrane protein</topology>
    </subcellularLocation>
</comment>
<comment type="catalytic activity">
    <reaction evidence="5">
        <text>L-cysteinyl-[protein] + hexadecanoyl-CoA = S-hexadecanoyl-L-cysteinyl-[protein] + CoA</text>
        <dbReference type="Rhea" id="RHEA:36683"/>
        <dbReference type="Rhea" id="RHEA-COMP:10131"/>
        <dbReference type="Rhea" id="RHEA-COMP:11032"/>
        <dbReference type="ChEBI" id="CHEBI:29950"/>
        <dbReference type="ChEBI" id="CHEBI:57287"/>
        <dbReference type="ChEBI" id="CHEBI:57379"/>
        <dbReference type="ChEBI" id="CHEBI:74151"/>
        <dbReference type="EC" id="2.3.1.225"/>
    </reaction>
</comment>
<keyword evidence="4 5" id="KW-0472">Membrane</keyword>
<organism evidence="7 8">
    <name type="scientific">Durusdinium trenchii</name>
    <dbReference type="NCBI Taxonomy" id="1381693"/>
    <lineage>
        <taxon>Eukaryota</taxon>
        <taxon>Sar</taxon>
        <taxon>Alveolata</taxon>
        <taxon>Dinophyceae</taxon>
        <taxon>Suessiales</taxon>
        <taxon>Symbiodiniaceae</taxon>
        <taxon>Durusdinium</taxon>
    </lineage>
</organism>
<evidence type="ECO:0000313" key="7">
    <source>
        <dbReference type="EMBL" id="CAK8991849.1"/>
    </source>
</evidence>
<keyword evidence="2 5" id="KW-0812">Transmembrane</keyword>
<proteinExistence type="inferred from homology"/>
<keyword evidence="8" id="KW-1185">Reference proteome</keyword>
<evidence type="ECO:0000256" key="5">
    <source>
        <dbReference type="RuleBase" id="RU079119"/>
    </source>
</evidence>
<comment type="similarity">
    <text evidence="5">Belongs to the DHHC palmitoyltransferase family.</text>
</comment>
<protein>
    <recommendedName>
        <fullName evidence="5">Palmitoyltransferase</fullName>
        <ecNumber evidence="5">2.3.1.225</ecNumber>
    </recommendedName>
</protein>
<evidence type="ECO:0000256" key="3">
    <source>
        <dbReference type="ARBA" id="ARBA00022989"/>
    </source>
</evidence>
<keyword evidence="5" id="KW-0012">Acyltransferase</keyword>
<dbReference type="EC" id="2.3.1.225" evidence="5"/>
<name>A0ABP0HRS8_9DINO</name>
<dbReference type="InterPro" id="IPR001594">
    <property type="entry name" value="Palmitoyltrfase_DHHC"/>
</dbReference>
<evidence type="ECO:0000259" key="6">
    <source>
        <dbReference type="Pfam" id="PF01529"/>
    </source>
</evidence>
<evidence type="ECO:0000256" key="2">
    <source>
        <dbReference type="ARBA" id="ARBA00022692"/>
    </source>
</evidence>
<feature type="transmembrane region" description="Helical" evidence="5">
    <location>
        <begin position="78"/>
        <end position="104"/>
    </location>
</feature>
<keyword evidence="5" id="KW-0808">Transferase</keyword>